<dbReference type="eggNOG" id="ENOG50300U7">
    <property type="taxonomic scope" value="Bacteria"/>
</dbReference>
<name>A0A1C2J7S1_ACITH</name>
<dbReference type="GO" id="GO:0016989">
    <property type="term" value="F:sigma factor antagonist activity"/>
    <property type="evidence" value="ECO:0007669"/>
    <property type="project" value="InterPro"/>
</dbReference>
<keyword evidence="4" id="KW-1185">Reference proteome</keyword>
<dbReference type="OrthoDB" id="5296552at2"/>
<dbReference type="RefSeq" id="WP_024893900.1">
    <property type="nucleotide sequence ID" value="NZ_LWRY01000126.1"/>
</dbReference>
<evidence type="ECO:0008006" key="5">
    <source>
        <dbReference type="Google" id="ProtNLM"/>
    </source>
</evidence>
<evidence type="ECO:0000313" key="3">
    <source>
        <dbReference type="Proteomes" id="UP000094893"/>
    </source>
</evidence>
<dbReference type="Gene3D" id="1.10.10.880">
    <property type="entry name" value="Anti sigma-E protein RseA, N-terminal domain"/>
    <property type="match status" value="1"/>
</dbReference>
<dbReference type="Proteomes" id="UP000095008">
    <property type="component" value="Unassembled WGS sequence"/>
</dbReference>
<dbReference type="EMBL" id="LWRY01000126">
    <property type="protein sequence ID" value="OCX71746.1"/>
    <property type="molecule type" value="Genomic_DNA"/>
</dbReference>
<comment type="caution">
    <text evidence="2">The sequence shown here is derived from an EMBL/GenBank/DDBJ whole genome shotgun (WGS) entry which is preliminary data.</text>
</comment>
<dbReference type="InterPro" id="IPR036147">
    <property type="entry name" value="Anti-sigma_E_RseA_N_sf"/>
</dbReference>
<dbReference type="CDD" id="cd16328">
    <property type="entry name" value="RseA_N"/>
    <property type="match status" value="1"/>
</dbReference>
<dbReference type="STRING" id="930.GCA_002079865_03084"/>
<evidence type="ECO:0000313" key="1">
    <source>
        <dbReference type="EMBL" id="OCX71746.1"/>
    </source>
</evidence>
<accession>A0A1C2J7S1</accession>
<gene>
    <name evidence="1" type="ORF">A6M23_11300</name>
    <name evidence="2" type="ORF">A6P07_07630</name>
</gene>
<organism evidence="2 3">
    <name type="scientific">Acidithiobacillus thiooxidans</name>
    <name type="common">Thiobacillus thiooxidans</name>
    <dbReference type="NCBI Taxonomy" id="930"/>
    <lineage>
        <taxon>Bacteria</taxon>
        <taxon>Pseudomonadati</taxon>
        <taxon>Pseudomonadota</taxon>
        <taxon>Acidithiobacillia</taxon>
        <taxon>Acidithiobacillales</taxon>
        <taxon>Acidithiobacillaceae</taxon>
        <taxon>Acidithiobacillus</taxon>
    </lineage>
</organism>
<proteinExistence type="predicted"/>
<dbReference type="AlphaFoldDB" id="A0A1C2J7S1"/>
<reference evidence="2 3" key="1">
    <citation type="journal article" date="2016" name="Int. J. Mol. Sci.">
        <title>Comparative genomics of the extreme acidophile Acidithiobacillus thiooxidans reveals intraspecific divergence and niche adaptation.</title>
        <authorList>
            <person name="Zhang X."/>
            <person name="Feng X."/>
            <person name="Tao J."/>
            <person name="Ma L."/>
            <person name="Xiao Y."/>
            <person name="Liang Y."/>
            <person name="Liu X."/>
            <person name="Yin H."/>
        </authorList>
    </citation>
    <scope>NUCLEOTIDE SEQUENCE [LARGE SCALE GENOMIC DNA]</scope>
    <source>
        <strain evidence="2 3">A02</strain>
        <strain evidence="1">DXS-W</strain>
    </source>
</reference>
<sequence length="220" mass="23973">MNEQTKKELMAFMEGEMGPLQANRMAARLQGEQGLRDAWENQYRVSFLLQNDRAGTQWASAGFADRVAAQIAKEPSILAPRATVSRSPISPFWMKAGSVAAVLVVSVTLVGLLPRNTLTEGQGDHANLAHYQRTALLSGTQSNPEVFHLRPVADFNVQASGPDLVIQRDIKRLWIPGHSNYLPASESVYYPNAAGLQNTVYSPATGISNFSNYNPAGGYP</sequence>
<protein>
    <recommendedName>
        <fullName evidence="5">Anti sigma-E protein RseA N-terminal domain-containing protein</fullName>
    </recommendedName>
</protein>
<evidence type="ECO:0000313" key="4">
    <source>
        <dbReference type="Proteomes" id="UP000095008"/>
    </source>
</evidence>
<dbReference type="InterPro" id="IPR005572">
    <property type="entry name" value="Anti-sigma_E_RseA_N"/>
</dbReference>
<dbReference type="Proteomes" id="UP000094893">
    <property type="component" value="Unassembled WGS sequence"/>
</dbReference>
<evidence type="ECO:0000313" key="2">
    <source>
        <dbReference type="EMBL" id="OCX73767.1"/>
    </source>
</evidence>
<dbReference type="EMBL" id="LWSA01000095">
    <property type="protein sequence ID" value="OCX73767.1"/>
    <property type="molecule type" value="Genomic_DNA"/>
</dbReference>